<evidence type="ECO:0000256" key="1">
    <source>
        <dbReference type="ARBA" id="ARBA00004167"/>
    </source>
</evidence>
<evidence type="ECO:0008006" key="9">
    <source>
        <dbReference type="Google" id="ProtNLM"/>
    </source>
</evidence>
<evidence type="ECO:0000313" key="8">
    <source>
        <dbReference type="Proteomes" id="UP001430356"/>
    </source>
</evidence>
<evidence type="ECO:0000256" key="2">
    <source>
        <dbReference type="ARBA" id="ARBA00022448"/>
    </source>
</evidence>
<accession>A0AAW0EM53</accession>
<dbReference type="EMBL" id="JAECZO010000038">
    <property type="protein sequence ID" value="KAK7194512.1"/>
    <property type="molecule type" value="Genomic_DNA"/>
</dbReference>
<dbReference type="SUPFAM" id="SSF58038">
    <property type="entry name" value="SNARE fusion complex"/>
    <property type="match status" value="1"/>
</dbReference>
<keyword evidence="3 6" id="KW-0812">Transmembrane</keyword>
<keyword evidence="4 6" id="KW-1133">Transmembrane helix</keyword>
<feature type="transmembrane region" description="Helical" evidence="6">
    <location>
        <begin position="243"/>
        <end position="264"/>
    </location>
</feature>
<keyword evidence="8" id="KW-1185">Reference proteome</keyword>
<dbReference type="AlphaFoldDB" id="A0AAW0EM53"/>
<name>A0AAW0EM53_9TRYP</name>
<dbReference type="Proteomes" id="UP001430356">
    <property type="component" value="Unassembled WGS sequence"/>
</dbReference>
<dbReference type="CDD" id="cd15841">
    <property type="entry name" value="SNARE_Qc"/>
    <property type="match status" value="1"/>
</dbReference>
<dbReference type="Gene3D" id="1.20.5.110">
    <property type="match status" value="1"/>
</dbReference>
<sequence>MLSGSSSPPPPPLPLHEDEVAVTRSPYQEAELHAIALMRSVREHMTVVDRLTAQDSPAKRLELHNSIRKCEAELRVALQEASRHAVMERRADSFCKLQAQGTTTQQLIRAHYGTLAGLGGVGGANHFSLADAEDTTEPVGATDQARDDGDGRAPHYDIAQDHEFHVFFEETQRNDARVDAALDRIEFGVQRIHENAHGIHDELDAQESVLRRAGKKADSNEAAMSGMSRRLQRTIRKLGKSRLITYAVLCVVLLVLIVVIIILGKSL</sequence>
<protein>
    <recommendedName>
        <fullName evidence="9">t-SNARE coiled-coil homology domain-containing protein</fullName>
    </recommendedName>
</protein>
<organism evidence="7 8">
    <name type="scientific">Novymonas esmeraldas</name>
    <dbReference type="NCBI Taxonomy" id="1808958"/>
    <lineage>
        <taxon>Eukaryota</taxon>
        <taxon>Discoba</taxon>
        <taxon>Euglenozoa</taxon>
        <taxon>Kinetoplastea</taxon>
        <taxon>Metakinetoplastina</taxon>
        <taxon>Trypanosomatida</taxon>
        <taxon>Trypanosomatidae</taxon>
        <taxon>Novymonas</taxon>
    </lineage>
</organism>
<dbReference type="GO" id="GO:0016020">
    <property type="term" value="C:membrane"/>
    <property type="evidence" value="ECO:0007669"/>
    <property type="project" value="UniProtKB-SubCell"/>
</dbReference>
<evidence type="ECO:0000256" key="3">
    <source>
        <dbReference type="ARBA" id="ARBA00022692"/>
    </source>
</evidence>
<evidence type="ECO:0000313" key="7">
    <source>
        <dbReference type="EMBL" id="KAK7194512.1"/>
    </source>
</evidence>
<comment type="subcellular location">
    <subcellularLocation>
        <location evidence="1">Membrane</location>
        <topology evidence="1">Single-pass membrane protein</topology>
    </subcellularLocation>
</comment>
<evidence type="ECO:0000256" key="4">
    <source>
        <dbReference type="ARBA" id="ARBA00022989"/>
    </source>
</evidence>
<comment type="caution">
    <text evidence="7">The sequence shown here is derived from an EMBL/GenBank/DDBJ whole genome shotgun (WGS) entry which is preliminary data.</text>
</comment>
<proteinExistence type="predicted"/>
<keyword evidence="5 6" id="KW-0472">Membrane</keyword>
<evidence type="ECO:0000256" key="6">
    <source>
        <dbReference type="SAM" id="Phobius"/>
    </source>
</evidence>
<reference evidence="7 8" key="1">
    <citation type="journal article" date="2021" name="MBio">
        <title>A New Model Trypanosomatid, Novymonas esmeraldas: Genomic Perception of Its 'Candidatus Pandoraea novymonadis' Endosymbiont.</title>
        <authorList>
            <person name="Zakharova A."/>
            <person name="Saura A."/>
            <person name="Butenko A."/>
            <person name="Podesvova L."/>
            <person name="Warmusova S."/>
            <person name="Kostygov A.Y."/>
            <person name="Nenarokova A."/>
            <person name="Lukes J."/>
            <person name="Opperdoes F.R."/>
            <person name="Yurchenko V."/>
        </authorList>
    </citation>
    <scope>NUCLEOTIDE SEQUENCE [LARGE SCALE GENOMIC DNA]</scope>
    <source>
        <strain evidence="7 8">E262AT.01</strain>
    </source>
</reference>
<keyword evidence="2" id="KW-0813">Transport</keyword>
<gene>
    <name evidence="7" type="ORF">NESM_000368300</name>
</gene>
<evidence type="ECO:0000256" key="5">
    <source>
        <dbReference type="ARBA" id="ARBA00023136"/>
    </source>
</evidence>
<dbReference type="PANTHER" id="PTHR12791">
    <property type="entry name" value="GOLGI SNARE BET1-RELATED"/>
    <property type="match status" value="1"/>
</dbReference>